<sequence>MIPRVSSRFLRRIGQIGMLALAIGLTPAVHANAYPDRPIELVVPTSPAGGTDVLARLFADAARKQLPQSMVIVNRPGAAGAIGMRSVVTAPPDGYRVAMIIAAWAILPSLGEANWTANDFKYVARINEDPAAITVRSDAPWKTVEEFLADAKKRPGQISIGNVGVGSIYHFAAAALEDMTGLKFSHIPFQGANPAVTALLGGHINAVAVSPAEVSAHVASGKFRVLAVMSEKRVKGFENIPTLTEKQIPLAIGTWRGLTVPKNTPDAVVTVLRDATRKAMADPEFQAGLDKANLGFAYLDGPEFHTFAEKNFQYFKQLAGKIDLKP</sequence>
<dbReference type="Gene3D" id="3.40.190.10">
    <property type="entry name" value="Periplasmic binding protein-like II"/>
    <property type="match status" value="1"/>
</dbReference>
<keyword evidence="2" id="KW-0732">Signal</keyword>
<organism evidence="3 4">
    <name type="scientific">Ottowia thiooxydans</name>
    <dbReference type="NCBI Taxonomy" id="219182"/>
    <lineage>
        <taxon>Bacteria</taxon>
        <taxon>Pseudomonadati</taxon>
        <taxon>Pseudomonadota</taxon>
        <taxon>Betaproteobacteria</taxon>
        <taxon>Burkholderiales</taxon>
        <taxon>Comamonadaceae</taxon>
        <taxon>Ottowia</taxon>
    </lineage>
</organism>
<comment type="similarity">
    <text evidence="1">Belongs to the UPF0065 (bug) family.</text>
</comment>
<name>A0ABV2Q410_9BURK</name>
<evidence type="ECO:0000256" key="2">
    <source>
        <dbReference type="SAM" id="SignalP"/>
    </source>
</evidence>
<dbReference type="InterPro" id="IPR005064">
    <property type="entry name" value="BUG"/>
</dbReference>
<dbReference type="Gene3D" id="3.40.190.150">
    <property type="entry name" value="Bordetella uptake gene, domain 1"/>
    <property type="match status" value="1"/>
</dbReference>
<dbReference type="RefSeq" id="WP_354441424.1">
    <property type="nucleotide sequence ID" value="NZ_JBEPSH010000002.1"/>
</dbReference>
<feature type="chain" id="PRO_5047026040" evidence="2">
    <location>
        <begin position="32"/>
        <end position="326"/>
    </location>
</feature>
<dbReference type="PANTHER" id="PTHR42928:SF5">
    <property type="entry name" value="BLR1237 PROTEIN"/>
    <property type="match status" value="1"/>
</dbReference>
<evidence type="ECO:0000313" key="3">
    <source>
        <dbReference type="EMBL" id="MET4575761.1"/>
    </source>
</evidence>
<dbReference type="Pfam" id="PF03401">
    <property type="entry name" value="TctC"/>
    <property type="match status" value="1"/>
</dbReference>
<protein>
    <submittedName>
        <fullName evidence="3">Tripartite-type tricarboxylate transporter receptor subunit TctC</fullName>
    </submittedName>
</protein>
<dbReference type="PIRSF" id="PIRSF017082">
    <property type="entry name" value="YflP"/>
    <property type="match status" value="1"/>
</dbReference>
<feature type="signal peptide" evidence="2">
    <location>
        <begin position="1"/>
        <end position="31"/>
    </location>
</feature>
<comment type="caution">
    <text evidence="3">The sequence shown here is derived from an EMBL/GenBank/DDBJ whole genome shotgun (WGS) entry which is preliminary data.</text>
</comment>
<evidence type="ECO:0000313" key="4">
    <source>
        <dbReference type="Proteomes" id="UP001549320"/>
    </source>
</evidence>
<dbReference type="InterPro" id="IPR042100">
    <property type="entry name" value="Bug_dom1"/>
</dbReference>
<keyword evidence="4" id="KW-1185">Reference proteome</keyword>
<evidence type="ECO:0000256" key="1">
    <source>
        <dbReference type="ARBA" id="ARBA00006987"/>
    </source>
</evidence>
<accession>A0ABV2Q410</accession>
<reference evidence="3 4" key="1">
    <citation type="submission" date="2024-06" db="EMBL/GenBank/DDBJ databases">
        <title>Sorghum-associated microbial communities from plants grown in Nebraska, USA.</title>
        <authorList>
            <person name="Schachtman D."/>
        </authorList>
    </citation>
    <scope>NUCLEOTIDE SEQUENCE [LARGE SCALE GENOMIC DNA]</scope>
    <source>
        <strain evidence="3 4">2709</strain>
    </source>
</reference>
<dbReference type="PANTHER" id="PTHR42928">
    <property type="entry name" value="TRICARBOXYLATE-BINDING PROTEIN"/>
    <property type="match status" value="1"/>
</dbReference>
<keyword evidence="3" id="KW-0675">Receptor</keyword>
<dbReference type="EMBL" id="JBEPSH010000002">
    <property type="protein sequence ID" value="MET4575761.1"/>
    <property type="molecule type" value="Genomic_DNA"/>
</dbReference>
<dbReference type="CDD" id="cd07012">
    <property type="entry name" value="PBP2_Bug_TTT"/>
    <property type="match status" value="1"/>
</dbReference>
<dbReference type="Proteomes" id="UP001549320">
    <property type="component" value="Unassembled WGS sequence"/>
</dbReference>
<dbReference type="SUPFAM" id="SSF53850">
    <property type="entry name" value="Periplasmic binding protein-like II"/>
    <property type="match status" value="1"/>
</dbReference>
<proteinExistence type="inferred from homology"/>
<gene>
    <name evidence="3" type="ORF">ABIE13_000861</name>
</gene>